<evidence type="ECO:0000313" key="3">
    <source>
        <dbReference type="Proteomes" id="UP001201985"/>
    </source>
</evidence>
<dbReference type="Gene3D" id="3.40.630.30">
    <property type="match status" value="1"/>
</dbReference>
<gene>
    <name evidence="2" type="ORF">MON41_04955</name>
</gene>
<dbReference type="PROSITE" id="PS51186">
    <property type="entry name" value="GNAT"/>
    <property type="match status" value="1"/>
</dbReference>
<keyword evidence="3" id="KW-1185">Reference proteome</keyword>
<evidence type="ECO:0000259" key="1">
    <source>
        <dbReference type="PROSITE" id="PS51186"/>
    </source>
</evidence>
<dbReference type="InterPro" id="IPR016181">
    <property type="entry name" value="Acyl_CoA_acyltransferase"/>
</dbReference>
<dbReference type="EMBL" id="JALBUU010000004">
    <property type="protein sequence ID" value="MCI0753111.1"/>
    <property type="molecule type" value="Genomic_DNA"/>
</dbReference>
<comment type="caution">
    <text evidence="2">The sequence shown here is derived from an EMBL/GenBank/DDBJ whole genome shotgun (WGS) entry which is preliminary data.</text>
</comment>
<dbReference type="EC" id="2.3.1.-" evidence="2"/>
<dbReference type="SUPFAM" id="SSF55729">
    <property type="entry name" value="Acyl-CoA N-acyltransferases (Nat)"/>
    <property type="match status" value="1"/>
</dbReference>
<feature type="domain" description="N-acetyltransferase" evidence="1">
    <location>
        <begin position="3"/>
        <end position="149"/>
    </location>
</feature>
<dbReference type="InterPro" id="IPR000182">
    <property type="entry name" value="GNAT_dom"/>
</dbReference>
<organism evidence="2 3">
    <name type="scientific">Teichococcus vastitatis</name>
    <dbReference type="NCBI Taxonomy" id="2307076"/>
    <lineage>
        <taxon>Bacteria</taxon>
        <taxon>Pseudomonadati</taxon>
        <taxon>Pseudomonadota</taxon>
        <taxon>Alphaproteobacteria</taxon>
        <taxon>Acetobacterales</taxon>
        <taxon>Roseomonadaceae</taxon>
        <taxon>Roseomonas</taxon>
    </lineage>
</organism>
<dbReference type="GO" id="GO:0016746">
    <property type="term" value="F:acyltransferase activity"/>
    <property type="evidence" value="ECO:0007669"/>
    <property type="project" value="UniProtKB-KW"/>
</dbReference>
<evidence type="ECO:0000313" key="2">
    <source>
        <dbReference type="EMBL" id="MCI0753111.1"/>
    </source>
</evidence>
<proteinExistence type="predicted"/>
<keyword evidence="2" id="KW-0012">Acyltransferase</keyword>
<dbReference type="Pfam" id="PF00583">
    <property type="entry name" value="Acetyltransf_1"/>
    <property type="match status" value="1"/>
</dbReference>
<sequence>MTTAWRAMRPADLPAVSRIAAAVHRDFPEEDAVFAERLALSPAGCLMLERAGAAAGYAISHPWHFGPPPALNSLLGELPARPETHYLHDVALLPAARGAGAARILLGRLEVLAGGLPLSLVAVGGTTGFWAGLGFRPREEPALLAKLASYGDPTARFMVQHRSG</sequence>
<protein>
    <submittedName>
        <fullName evidence="2">GNAT family N-acetyltransferase</fullName>
        <ecNumber evidence="2">2.3.1.-</ecNumber>
    </submittedName>
</protein>
<accession>A0ABS9W1D9</accession>
<name>A0ABS9W1D9_9PROT</name>
<dbReference type="RefSeq" id="WP_238384048.1">
    <property type="nucleotide sequence ID" value="NZ_JALBUU010000004.1"/>
</dbReference>
<keyword evidence="2" id="KW-0808">Transferase</keyword>
<dbReference type="Proteomes" id="UP001201985">
    <property type="component" value="Unassembled WGS sequence"/>
</dbReference>
<reference evidence="2 3" key="1">
    <citation type="submission" date="2022-03" db="EMBL/GenBank/DDBJ databases">
        <title>Complete genome analysis of Roseomonas KG 17.1 : a prolific producer of plant growth promoters.</title>
        <authorList>
            <person name="Saadouli I."/>
            <person name="Najjari A."/>
            <person name="Mosbah A."/>
            <person name="Ouzari H.I."/>
        </authorList>
    </citation>
    <scope>NUCLEOTIDE SEQUENCE [LARGE SCALE GENOMIC DNA]</scope>
    <source>
        <strain evidence="2 3">KG17-1</strain>
    </source>
</reference>